<evidence type="ECO:0000313" key="2">
    <source>
        <dbReference type="Proteomes" id="UP001595528"/>
    </source>
</evidence>
<dbReference type="Pfam" id="PF08892">
    <property type="entry name" value="YqcI_YcgG"/>
    <property type="match status" value="1"/>
</dbReference>
<proteinExistence type="predicted"/>
<accession>A0ABV7L875</accession>
<name>A0ABV7L875_9PROT</name>
<comment type="caution">
    <text evidence="1">The sequence shown here is derived from an EMBL/GenBank/DDBJ whole genome shotgun (WGS) entry which is preliminary data.</text>
</comment>
<organism evidence="1 2">
    <name type="scientific">Marinibaculum pumilum</name>
    <dbReference type="NCBI Taxonomy" id="1766165"/>
    <lineage>
        <taxon>Bacteria</taxon>
        <taxon>Pseudomonadati</taxon>
        <taxon>Pseudomonadota</taxon>
        <taxon>Alphaproteobacteria</taxon>
        <taxon>Rhodospirillales</taxon>
        <taxon>Rhodospirillaceae</taxon>
        <taxon>Marinibaculum</taxon>
    </lineage>
</organism>
<dbReference type="RefSeq" id="WP_379906343.1">
    <property type="nucleotide sequence ID" value="NZ_JBHRTR010000050.1"/>
</dbReference>
<protein>
    <submittedName>
        <fullName evidence="1">Guanitoxin biosynthesis heme-dependent pre-guanitoxin N-hydroxylase GntA</fullName>
    </submittedName>
</protein>
<dbReference type="PANTHER" id="PTHR40045:SF1">
    <property type="entry name" value="YQCI_YCGG FAMILY PROTEIN"/>
    <property type="match status" value="1"/>
</dbReference>
<dbReference type="Proteomes" id="UP001595528">
    <property type="component" value="Unassembled WGS sequence"/>
</dbReference>
<dbReference type="NCBIfam" id="NF041366">
    <property type="entry name" value="GntA_guanitoxin"/>
    <property type="match status" value="1"/>
</dbReference>
<dbReference type="InterPro" id="IPR014988">
    <property type="entry name" value="Uncharacterised_YqcI/YcgG"/>
</dbReference>
<gene>
    <name evidence="1" type="primary">gntA</name>
    <name evidence="1" type="ORF">ACFOGJ_26790</name>
</gene>
<sequence length="233" mass="26287">MTLTVDLSSTGRGTDMTARFRRFVEERSFPCVGAKAALGRDGMEFYVGRSLTDRRDDGALLLALYRFVERYRRAPTPFRSFVAIFEGPRLSGEAAFERALWQRLASMHRLDSRNNPWDPRVSDDPSSPHFSFSLRSEGFFVVGLHGAASRLARRFPHPTLVFNPHDQFEMLRQAQRFDPLRLAIRRRDTGLQGGPNPMATSYGEASEALQYSGRRVGADWRCPFHAAGRGASA</sequence>
<keyword evidence="2" id="KW-1185">Reference proteome</keyword>
<evidence type="ECO:0000313" key="1">
    <source>
        <dbReference type="EMBL" id="MFC3230881.1"/>
    </source>
</evidence>
<dbReference type="PANTHER" id="PTHR40045">
    <property type="entry name" value="YCGG FAMILY PROTEIN"/>
    <property type="match status" value="1"/>
</dbReference>
<dbReference type="EMBL" id="JBHRTR010000050">
    <property type="protein sequence ID" value="MFC3230881.1"/>
    <property type="molecule type" value="Genomic_DNA"/>
</dbReference>
<reference evidence="2" key="1">
    <citation type="journal article" date="2019" name="Int. J. Syst. Evol. Microbiol.">
        <title>The Global Catalogue of Microorganisms (GCM) 10K type strain sequencing project: providing services to taxonomists for standard genome sequencing and annotation.</title>
        <authorList>
            <consortium name="The Broad Institute Genomics Platform"/>
            <consortium name="The Broad Institute Genome Sequencing Center for Infectious Disease"/>
            <person name="Wu L."/>
            <person name="Ma J."/>
        </authorList>
    </citation>
    <scope>NUCLEOTIDE SEQUENCE [LARGE SCALE GENOMIC DNA]</scope>
    <source>
        <strain evidence="2">KCTC 42964</strain>
    </source>
</reference>